<proteinExistence type="predicted"/>
<dbReference type="Gene3D" id="2.130.10.10">
    <property type="entry name" value="YVTN repeat-like/Quinoprotein amine dehydrogenase"/>
    <property type="match status" value="3"/>
</dbReference>
<gene>
    <name evidence="4" type="ORF">BSTOLATCC_MIC7641</name>
</gene>
<dbReference type="Pfam" id="PF00400">
    <property type="entry name" value="WD40"/>
    <property type="match status" value="4"/>
</dbReference>
<evidence type="ECO:0000256" key="3">
    <source>
        <dbReference type="PROSITE-ProRule" id="PRU00221"/>
    </source>
</evidence>
<evidence type="ECO:0000256" key="2">
    <source>
        <dbReference type="ARBA" id="ARBA00022737"/>
    </source>
</evidence>
<evidence type="ECO:0000313" key="5">
    <source>
        <dbReference type="Proteomes" id="UP001162131"/>
    </source>
</evidence>
<feature type="repeat" description="WD" evidence="3">
    <location>
        <begin position="490"/>
        <end position="531"/>
    </location>
</feature>
<comment type="caution">
    <text evidence="4">The sequence shown here is derived from an EMBL/GenBank/DDBJ whole genome shotgun (WGS) entry which is preliminary data.</text>
</comment>
<dbReference type="PROSITE" id="PS50294">
    <property type="entry name" value="WD_REPEATS_REGION"/>
    <property type="match status" value="3"/>
</dbReference>
<feature type="repeat" description="WD" evidence="3">
    <location>
        <begin position="657"/>
        <end position="698"/>
    </location>
</feature>
<dbReference type="InterPro" id="IPR011047">
    <property type="entry name" value="Quinoprotein_ADH-like_sf"/>
</dbReference>
<dbReference type="InterPro" id="IPR036322">
    <property type="entry name" value="WD40_repeat_dom_sf"/>
</dbReference>
<keyword evidence="1 3" id="KW-0853">WD repeat</keyword>
<dbReference type="InterPro" id="IPR015943">
    <property type="entry name" value="WD40/YVTN_repeat-like_dom_sf"/>
</dbReference>
<reference evidence="4" key="1">
    <citation type="submission" date="2021-09" db="EMBL/GenBank/DDBJ databases">
        <authorList>
            <consortium name="AG Swart"/>
            <person name="Singh M."/>
            <person name="Singh A."/>
            <person name="Seah K."/>
            <person name="Emmerich C."/>
        </authorList>
    </citation>
    <scope>NUCLEOTIDE SEQUENCE</scope>
    <source>
        <strain evidence="4">ATCC30299</strain>
    </source>
</reference>
<dbReference type="SUPFAM" id="SSF50998">
    <property type="entry name" value="Quinoprotein alcohol dehydrogenase-like"/>
    <property type="match status" value="1"/>
</dbReference>
<keyword evidence="5" id="KW-1185">Reference proteome</keyword>
<feature type="repeat" description="WD" evidence="3">
    <location>
        <begin position="741"/>
        <end position="776"/>
    </location>
</feature>
<organism evidence="4 5">
    <name type="scientific">Blepharisma stoltei</name>
    <dbReference type="NCBI Taxonomy" id="1481888"/>
    <lineage>
        <taxon>Eukaryota</taxon>
        <taxon>Sar</taxon>
        <taxon>Alveolata</taxon>
        <taxon>Ciliophora</taxon>
        <taxon>Postciliodesmatophora</taxon>
        <taxon>Heterotrichea</taxon>
        <taxon>Heterotrichida</taxon>
        <taxon>Blepharismidae</taxon>
        <taxon>Blepharisma</taxon>
    </lineage>
</organism>
<keyword evidence="2" id="KW-0677">Repeat</keyword>
<dbReference type="InterPro" id="IPR001680">
    <property type="entry name" value="WD40_rpt"/>
</dbReference>
<evidence type="ECO:0000313" key="4">
    <source>
        <dbReference type="EMBL" id="CAG9312849.1"/>
    </source>
</evidence>
<name>A0AAU9IM46_9CILI</name>
<dbReference type="PANTHER" id="PTHR22847:SF637">
    <property type="entry name" value="WD REPEAT DOMAIN 5B"/>
    <property type="match status" value="1"/>
</dbReference>
<dbReference type="AlphaFoldDB" id="A0AAU9IM46"/>
<dbReference type="PROSITE" id="PS50082">
    <property type="entry name" value="WD_REPEATS_2"/>
    <property type="match status" value="4"/>
</dbReference>
<dbReference type="Gene3D" id="2.160.20.80">
    <property type="entry name" value="E3 ubiquitin-protein ligase SopA"/>
    <property type="match status" value="1"/>
</dbReference>
<dbReference type="Proteomes" id="UP001162131">
    <property type="component" value="Unassembled WGS sequence"/>
</dbReference>
<sequence length="817" mass="92629">MHYAASLHDEKRLTIQSIMLCRSKPHYLSFQWIKLSNSQIQQFIAKRILKDIPKWVSAISVENSYINFISLNNCYDACLIFKELLKDNEKSLLDILYEIVMMSKKSDKINIASSNAITLLNHSGYQFINKNMANIKIPNADLSGSFFFHSDLQNSNVQGVNFSQSSLLFSNFKGCSLNFQSISPFITDNAKILSFSFSPCYQWLATCNIYGKIGIWDMKNRKKFKLFSNLNVRAISLSYLPNLKLIIANLDNKSIALINTETAELKILFTSQSSNQINFVISPNKELIAVWDDGADSSDNTVASIWNLKTLERERLKDIYNNNKSCKHKIMGFSPCSQYIIYLSNYLVSFHHIYNGCININIGLMPHNTVSAIALCPIDSYSIAVGFVDGFIQLWKINSNWDGWKKFKIAKCDTSINEIEFTNNGKYLISLTQSATISIWDLFEKALVWEFPKKSIYDKYFGLKTVADGIACASDNSILIWKIEGKTKNFEGHKKAVSIVIASPRGDLIASAGRENTIKLWDLKSMKLVWEFHSYDKNTTSLAFSHCGRFLASAFVNFQIWDVDSLQERNLLKLYLKPVHSISFSHDDSSLIAGGSSRWIYIIDCKNQEIKHKLSGGKQEVKSIAVSKYGKYIAVGKYFYYIELWYKENEEWKNKRLKGYTKYICSVTFSNCEKFLLSGCSNGTTYIWDVEEGAAVKTLINGDAPNFFVTFSPCEKFIVCCVENGKIIFWNKDLGQIERKILGHDGLVTSACFSVCGEFLFTSGKDGSIKKWNVKSFLNRRDSLSQCNSSGGIELVWSSVNGILALHASSIKMNDSS</sequence>
<feature type="repeat" description="WD" evidence="3">
    <location>
        <begin position="409"/>
        <end position="442"/>
    </location>
</feature>
<dbReference type="SMART" id="SM00320">
    <property type="entry name" value="WD40"/>
    <property type="match status" value="10"/>
</dbReference>
<dbReference type="EMBL" id="CAJZBQ010000009">
    <property type="protein sequence ID" value="CAG9312849.1"/>
    <property type="molecule type" value="Genomic_DNA"/>
</dbReference>
<protein>
    <submittedName>
        <fullName evidence="4">Uncharacterized protein</fullName>
    </submittedName>
</protein>
<dbReference type="PROSITE" id="PS00678">
    <property type="entry name" value="WD_REPEATS_1"/>
    <property type="match status" value="1"/>
</dbReference>
<dbReference type="CDD" id="cd00200">
    <property type="entry name" value="WD40"/>
    <property type="match status" value="1"/>
</dbReference>
<dbReference type="PANTHER" id="PTHR22847">
    <property type="entry name" value="WD40 REPEAT PROTEIN"/>
    <property type="match status" value="1"/>
</dbReference>
<dbReference type="SUPFAM" id="SSF50978">
    <property type="entry name" value="WD40 repeat-like"/>
    <property type="match status" value="1"/>
</dbReference>
<accession>A0AAU9IM46</accession>
<dbReference type="GO" id="GO:1990234">
    <property type="term" value="C:transferase complex"/>
    <property type="evidence" value="ECO:0007669"/>
    <property type="project" value="UniProtKB-ARBA"/>
</dbReference>
<dbReference type="SUPFAM" id="SSF141571">
    <property type="entry name" value="Pentapeptide repeat-like"/>
    <property type="match status" value="1"/>
</dbReference>
<evidence type="ECO:0000256" key="1">
    <source>
        <dbReference type="ARBA" id="ARBA00022574"/>
    </source>
</evidence>
<dbReference type="InterPro" id="IPR019775">
    <property type="entry name" value="WD40_repeat_CS"/>
</dbReference>